<dbReference type="Pfam" id="PF08019">
    <property type="entry name" value="EptA_B_N"/>
    <property type="match status" value="1"/>
</dbReference>
<dbReference type="InterPro" id="IPR017850">
    <property type="entry name" value="Alkaline_phosphatase_core_sf"/>
</dbReference>
<feature type="transmembrane region" description="Helical" evidence="8">
    <location>
        <begin position="158"/>
        <end position="179"/>
    </location>
</feature>
<dbReference type="CDD" id="cd16017">
    <property type="entry name" value="LptA"/>
    <property type="match status" value="1"/>
</dbReference>
<keyword evidence="12" id="KW-1185">Reference proteome</keyword>
<dbReference type="GO" id="GO:0016740">
    <property type="term" value="F:transferase activity"/>
    <property type="evidence" value="ECO:0007669"/>
    <property type="project" value="UniProtKB-KW"/>
</dbReference>
<dbReference type="InterPro" id="IPR058130">
    <property type="entry name" value="PEA_transf_C"/>
</dbReference>
<dbReference type="InterPro" id="IPR040423">
    <property type="entry name" value="PEA_transferase"/>
</dbReference>
<dbReference type="EC" id="2.7.-.-" evidence="11"/>
<evidence type="ECO:0000259" key="9">
    <source>
        <dbReference type="Pfam" id="PF00884"/>
    </source>
</evidence>
<evidence type="ECO:0000256" key="5">
    <source>
        <dbReference type="ARBA" id="ARBA00022692"/>
    </source>
</evidence>
<evidence type="ECO:0000259" key="10">
    <source>
        <dbReference type="Pfam" id="PF08019"/>
    </source>
</evidence>
<evidence type="ECO:0000313" key="11">
    <source>
        <dbReference type="EMBL" id="MFD1712723.1"/>
    </source>
</evidence>
<keyword evidence="7 8" id="KW-0472">Membrane</keyword>
<keyword evidence="6 8" id="KW-1133">Transmembrane helix</keyword>
<dbReference type="PANTHER" id="PTHR30443:SF0">
    <property type="entry name" value="PHOSPHOETHANOLAMINE TRANSFERASE EPTA"/>
    <property type="match status" value="1"/>
</dbReference>
<accession>A0ABW4L2E1</accession>
<proteinExistence type="predicted"/>
<evidence type="ECO:0000256" key="1">
    <source>
        <dbReference type="ARBA" id="ARBA00004429"/>
    </source>
</evidence>
<keyword evidence="4 11" id="KW-0808">Transferase</keyword>
<evidence type="ECO:0000256" key="3">
    <source>
        <dbReference type="ARBA" id="ARBA00022519"/>
    </source>
</evidence>
<keyword evidence="2" id="KW-1003">Cell membrane</keyword>
<reference evidence="12" key="1">
    <citation type="journal article" date="2019" name="Int. J. Syst. Evol. Microbiol.">
        <title>The Global Catalogue of Microorganisms (GCM) 10K type strain sequencing project: providing services to taxonomists for standard genome sequencing and annotation.</title>
        <authorList>
            <consortium name="The Broad Institute Genomics Platform"/>
            <consortium name="The Broad Institute Genome Sequencing Center for Infectious Disease"/>
            <person name="Wu L."/>
            <person name="Ma J."/>
        </authorList>
    </citation>
    <scope>NUCLEOTIDE SEQUENCE [LARGE SCALE GENOMIC DNA]</scope>
    <source>
        <strain evidence="12">LMG 29247</strain>
    </source>
</reference>
<comment type="subcellular location">
    <subcellularLocation>
        <location evidence="1">Cell inner membrane</location>
        <topology evidence="1">Multi-pass membrane protein</topology>
    </subcellularLocation>
</comment>
<keyword evidence="3" id="KW-0997">Cell inner membrane</keyword>
<dbReference type="InterPro" id="IPR012549">
    <property type="entry name" value="EptA-like_N"/>
</dbReference>
<evidence type="ECO:0000256" key="7">
    <source>
        <dbReference type="ARBA" id="ARBA00023136"/>
    </source>
</evidence>
<dbReference type="Proteomes" id="UP001597304">
    <property type="component" value="Unassembled WGS sequence"/>
</dbReference>
<evidence type="ECO:0000256" key="2">
    <source>
        <dbReference type="ARBA" id="ARBA00022475"/>
    </source>
</evidence>
<name>A0ABW4L2E1_9BURK</name>
<dbReference type="SUPFAM" id="SSF53649">
    <property type="entry name" value="Alkaline phosphatase-like"/>
    <property type="match status" value="1"/>
</dbReference>
<keyword evidence="5 8" id="KW-0812">Transmembrane</keyword>
<feature type="transmembrane region" description="Helical" evidence="8">
    <location>
        <begin position="20"/>
        <end position="40"/>
    </location>
</feature>
<feature type="domain" description="Sulfatase N-terminal" evidence="9">
    <location>
        <begin position="240"/>
        <end position="526"/>
    </location>
</feature>
<evidence type="ECO:0000256" key="6">
    <source>
        <dbReference type="ARBA" id="ARBA00022989"/>
    </source>
</evidence>
<feature type="transmembrane region" description="Helical" evidence="8">
    <location>
        <begin position="52"/>
        <end position="75"/>
    </location>
</feature>
<feature type="transmembrane region" description="Helical" evidence="8">
    <location>
        <begin position="82"/>
        <end position="103"/>
    </location>
</feature>
<dbReference type="InterPro" id="IPR000917">
    <property type="entry name" value="Sulfatase_N"/>
</dbReference>
<sequence length="553" mass="60953">MRENLLHWTNWRPSIGTHGLVLWVCAYLALLGNTSFLSASTAGRHWADPGTWLFAAALVLSLIALHALIFGLLANRWIVRPLLTALVLATAFATFFMQRYGVYYDPSMLRNVLRTDTTEASELLSASLLLHVLAYSLVPVACIWRVRVVAHPFARALLCRLLFIVGAALVLVISLLLVFQDFSALMRNQKELRYLITPANLLYSTARVLSTDAEIAIVRTPVGMDARIAPAVQGRKPTLMFIVVGETLRAASWGLNGYLRQTSPQMKALDVLNFSNVTACGTNTETSLPCMFSAVGRRDYDEKRIRSSESLLHVLSRAGVSVRWKDNQSGCKGVCDGLGETIVDPKADAALCEDGRCFDEVLLRNVGALTQGSTGDIVVVLHMLGNHGPAYYKRYPTAFRRFQPTCDTGELRRCDRQSIVNAYDNAVLYTDHVLSQAVAYLKTQQERFDTAMIYVSDHGESLGEKGLFLHGLPQAIAPNEQTRVPMVWWLSESFKASRGLDTACLNGKTALALSHDNLFHSVLGLMAITTQVYDARLDIASACTHSPGSTPTR</sequence>
<evidence type="ECO:0000313" key="12">
    <source>
        <dbReference type="Proteomes" id="UP001597304"/>
    </source>
</evidence>
<organism evidence="11 12">
    <name type="scientific">Ottowia flava</name>
    <dbReference type="NCBI Taxonomy" id="2675430"/>
    <lineage>
        <taxon>Bacteria</taxon>
        <taxon>Pseudomonadati</taxon>
        <taxon>Pseudomonadota</taxon>
        <taxon>Betaproteobacteria</taxon>
        <taxon>Burkholderiales</taxon>
        <taxon>Comamonadaceae</taxon>
        <taxon>Ottowia</taxon>
    </lineage>
</organism>
<dbReference type="Pfam" id="PF00884">
    <property type="entry name" value="Sulfatase"/>
    <property type="match status" value="1"/>
</dbReference>
<dbReference type="PANTHER" id="PTHR30443">
    <property type="entry name" value="INNER MEMBRANE PROTEIN"/>
    <property type="match status" value="1"/>
</dbReference>
<feature type="domain" description="Phosphoethanolamine transferase N-terminal" evidence="10">
    <location>
        <begin position="62"/>
        <end position="211"/>
    </location>
</feature>
<feature type="transmembrane region" description="Helical" evidence="8">
    <location>
        <begin position="123"/>
        <end position="146"/>
    </location>
</feature>
<gene>
    <name evidence="11" type="ORF">ACFSF0_19165</name>
</gene>
<evidence type="ECO:0000256" key="8">
    <source>
        <dbReference type="SAM" id="Phobius"/>
    </source>
</evidence>
<dbReference type="EMBL" id="JBHUEJ010000047">
    <property type="protein sequence ID" value="MFD1712723.1"/>
    <property type="molecule type" value="Genomic_DNA"/>
</dbReference>
<dbReference type="Gene3D" id="3.40.720.10">
    <property type="entry name" value="Alkaline Phosphatase, subunit A"/>
    <property type="match status" value="1"/>
</dbReference>
<dbReference type="NCBIfam" id="NF028537">
    <property type="entry name" value="P_eth_NH2_trans"/>
    <property type="match status" value="1"/>
</dbReference>
<comment type="caution">
    <text evidence="11">The sequence shown here is derived from an EMBL/GenBank/DDBJ whole genome shotgun (WGS) entry which is preliminary data.</text>
</comment>
<evidence type="ECO:0000256" key="4">
    <source>
        <dbReference type="ARBA" id="ARBA00022679"/>
    </source>
</evidence>
<protein>
    <submittedName>
        <fullName evidence="11">Phosphoethanolamine transferase</fullName>
        <ecNumber evidence="11">2.7.-.-</ecNumber>
    </submittedName>
</protein>